<proteinExistence type="predicted"/>
<evidence type="ECO:0000313" key="4">
    <source>
        <dbReference type="EMBL" id="RKR14859.1"/>
    </source>
</evidence>
<keyword evidence="1" id="KW-0472">Membrane</keyword>
<accession>A0A495EDY6</accession>
<evidence type="ECO:0000259" key="3">
    <source>
        <dbReference type="Pfam" id="PF16344"/>
    </source>
</evidence>
<keyword evidence="5" id="KW-1185">Reference proteome</keyword>
<dbReference type="EMBL" id="RBIQ01000007">
    <property type="protein sequence ID" value="RKR14859.1"/>
    <property type="molecule type" value="Genomic_DNA"/>
</dbReference>
<evidence type="ECO:0000259" key="2">
    <source>
        <dbReference type="Pfam" id="PF04773"/>
    </source>
</evidence>
<dbReference type="InterPro" id="IPR032508">
    <property type="entry name" value="FecR_C"/>
</dbReference>
<dbReference type="Pfam" id="PF16344">
    <property type="entry name" value="FecR_C"/>
    <property type="match status" value="1"/>
</dbReference>
<feature type="domain" description="FecR protein" evidence="2">
    <location>
        <begin position="131"/>
        <end position="226"/>
    </location>
</feature>
<organism evidence="4 5">
    <name type="scientific">Maribacter vaceletii</name>
    <dbReference type="NCBI Taxonomy" id="1206816"/>
    <lineage>
        <taxon>Bacteria</taxon>
        <taxon>Pseudomonadati</taxon>
        <taxon>Bacteroidota</taxon>
        <taxon>Flavobacteriia</taxon>
        <taxon>Flavobacteriales</taxon>
        <taxon>Flavobacteriaceae</taxon>
        <taxon>Maribacter</taxon>
    </lineage>
</organism>
<dbReference type="InterPro" id="IPR006860">
    <property type="entry name" value="FecR"/>
</dbReference>
<sequence length="351" mass="39411">MTDKNISKLTNNEKKLLRNKIATSIYSHKRKIVRRKIGAGLAFSLVLISSFLFYNQQKKSSSIDSYIQTANSVKADNLDAVELILSNNKKINILDDNTTISYSKTGEQVTIASEKTNDVSEAENTAAGFNTVVVPFGKRSKIELSDGTNVWLNSGSKLIYPVAFSKNKREVFLEGEGIFDVAHNKSKPFTVVAKNHEIEVLGTVFNVSNYTNDGIIETTLKSGSVKINYKGDSFLKRNQSIKIKPGISASYNKNTNQISSKKVNINNYFSWKQGLFIFKKDDLGHIMKRLSRYYNVEITIKDQQLAKQTFTGSLDLKDTINEVLEAIKETTNLEYTNISKTKIVITKTENL</sequence>
<feature type="domain" description="Protein FecR C-terminal" evidence="3">
    <location>
        <begin position="276"/>
        <end position="345"/>
    </location>
</feature>
<dbReference type="PANTHER" id="PTHR30273">
    <property type="entry name" value="PERIPLASMIC SIGNAL SENSOR AND SIGMA FACTOR ACTIVATOR FECR-RELATED"/>
    <property type="match status" value="1"/>
</dbReference>
<dbReference type="InterPro" id="IPR012373">
    <property type="entry name" value="Ferrdict_sens_TM"/>
</dbReference>
<dbReference type="FunFam" id="2.60.120.1440:FF:000001">
    <property type="entry name" value="Putative anti-sigma factor"/>
    <property type="match status" value="1"/>
</dbReference>
<evidence type="ECO:0000256" key="1">
    <source>
        <dbReference type="SAM" id="Phobius"/>
    </source>
</evidence>
<dbReference type="OrthoDB" id="704021at2"/>
<gene>
    <name evidence="4" type="ORF">CLV91_0940</name>
</gene>
<dbReference type="GO" id="GO:0016989">
    <property type="term" value="F:sigma factor antagonist activity"/>
    <property type="evidence" value="ECO:0007669"/>
    <property type="project" value="TreeGrafter"/>
</dbReference>
<feature type="transmembrane region" description="Helical" evidence="1">
    <location>
        <begin position="37"/>
        <end position="54"/>
    </location>
</feature>
<dbReference type="Proteomes" id="UP000269412">
    <property type="component" value="Unassembled WGS sequence"/>
</dbReference>
<dbReference type="Pfam" id="PF04773">
    <property type="entry name" value="FecR"/>
    <property type="match status" value="1"/>
</dbReference>
<protein>
    <submittedName>
        <fullName evidence="4">FecR family protein</fullName>
    </submittedName>
</protein>
<comment type="caution">
    <text evidence="4">The sequence shown here is derived from an EMBL/GenBank/DDBJ whole genome shotgun (WGS) entry which is preliminary data.</text>
</comment>
<dbReference type="Gene3D" id="3.55.50.30">
    <property type="match status" value="1"/>
</dbReference>
<keyword evidence="1" id="KW-1133">Transmembrane helix</keyword>
<keyword evidence="1" id="KW-0812">Transmembrane</keyword>
<dbReference type="PANTHER" id="PTHR30273:SF2">
    <property type="entry name" value="PROTEIN FECR"/>
    <property type="match status" value="1"/>
</dbReference>
<dbReference type="RefSeq" id="WP_121064437.1">
    <property type="nucleotide sequence ID" value="NZ_RBIQ01000007.1"/>
</dbReference>
<dbReference type="AlphaFoldDB" id="A0A495EDY6"/>
<dbReference type="Gene3D" id="2.60.120.1440">
    <property type="match status" value="1"/>
</dbReference>
<reference evidence="4 5" key="1">
    <citation type="submission" date="2018-10" db="EMBL/GenBank/DDBJ databases">
        <title>Genomic Encyclopedia of Archaeal and Bacterial Type Strains, Phase II (KMG-II): from individual species to whole genera.</title>
        <authorList>
            <person name="Goeker M."/>
        </authorList>
    </citation>
    <scope>NUCLEOTIDE SEQUENCE [LARGE SCALE GENOMIC DNA]</scope>
    <source>
        <strain evidence="4 5">DSM 25230</strain>
    </source>
</reference>
<evidence type="ECO:0000313" key="5">
    <source>
        <dbReference type="Proteomes" id="UP000269412"/>
    </source>
</evidence>
<name>A0A495EDY6_9FLAO</name>